<evidence type="ECO:0000256" key="1">
    <source>
        <dbReference type="SAM" id="MobiDB-lite"/>
    </source>
</evidence>
<feature type="compositionally biased region" description="Polar residues" evidence="1">
    <location>
        <begin position="116"/>
        <end position="127"/>
    </location>
</feature>
<feature type="region of interest" description="Disordered" evidence="1">
    <location>
        <begin position="717"/>
        <end position="736"/>
    </location>
</feature>
<organism evidence="2 3">
    <name type="scientific">Solirubrobacter ginsenosidimutans</name>
    <dbReference type="NCBI Taxonomy" id="490573"/>
    <lineage>
        <taxon>Bacteria</taxon>
        <taxon>Bacillati</taxon>
        <taxon>Actinomycetota</taxon>
        <taxon>Thermoleophilia</taxon>
        <taxon>Solirubrobacterales</taxon>
        <taxon>Solirubrobacteraceae</taxon>
        <taxon>Solirubrobacter</taxon>
    </lineage>
</organism>
<comment type="caution">
    <text evidence="2">The sequence shown here is derived from an EMBL/GenBank/DDBJ whole genome shotgun (WGS) entry which is preliminary data.</text>
</comment>
<evidence type="ECO:0000313" key="2">
    <source>
        <dbReference type="EMBL" id="MDA0165782.1"/>
    </source>
</evidence>
<name>A0A9X3S5N5_9ACTN</name>
<dbReference type="EMBL" id="JAPDOD010000052">
    <property type="protein sequence ID" value="MDA0165782.1"/>
    <property type="molecule type" value="Genomic_DNA"/>
</dbReference>
<sequence length="736" mass="77985">MTRPVEREREPEAKAPVVAGAPLEGARQASTLLALQRSAGNQAVTRALLQRAPKDPPDGVTLPADPLPAGANVADPDAARIAPDPSLGGGWKDKKDKAESGHVGGVDRILLENMPGNQQQQPESSGAPTHGGDVSDTAGTGPGPDHGRAIAIVPSSLKGGAGGEVTVVVHFHGIGKALRGKGDNPRDVDHYQIEQQLDAFAAARPGARIIALLPIGIQTEGKNAKDQTVYGVSFGNFDTNKFITAAFGQLGGALPSGSTPGDVIMSAHSGGGLPLGQMLASGKGVPDRLKGVFLFEALHGDTDSYATFITGRMETDLKALEAERKKPGVSDDDIFKAQAAYLQGSLHVVALGGYGGYKDRTLAVRTKILEWWQSHAKRIAAAANGHSALLDTLWAHYQAQYFPGSTHENALATSANNLGRALASMEKTGALAPAAPPPVKATVAPKRRRVARAPWDLSSDPVTVVKADEKKKRSEVNVAPSEYVPAIITDAGVAADWLSNFKSTTFLGKSVGEPIHADLVAHLKTVETAFAKKYGDGDPAVAGQALGMHENVIGSRHAPTSAALSMHLFGLAIDVNYTTNPFISATANPVFDRANKKLGRSVKTFRYGMTYDEIAELDKLLEDYFALLKDETLDAAAKKTIQDDLTLVTNKWERKQPAQKAAIEAGGLLDLDKRLVEEIGLDWGASYGDVMHFDMRNKGNGAKIYAAIKRYEAKKEQEGADAYAKEHPPKPADAPK</sequence>
<feature type="region of interest" description="Disordered" evidence="1">
    <location>
        <begin position="45"/>
        <end position="101"/>
    </location>
</feature>
<dbReference type="RefSeq" id="WP_270045044.1">
    <property type="nucleotide sequence ID" value="NZ_JAPDOD010000052.1"/>
</dbReference>
<feature type="region of interest" description="Disordered" evidence="1">
    <location>
        <begin position="116"/>
        <end position="150"/>
    </location>
</feature>
<feature type="compositionally biased region" description="Low complexity" evidence="1">
    <location>
        <begin position="74"/>
        <end position="85"/>
    </location>
</feature>
<proteinExistence type="predicted"/>
<gene>
    <name evidence="2" type="ORF">OM076_36285</name>
</gene>
<dbReference type="Proteomes" id="UP001149140">
    <property type="component" value="Unassembled WGS sequence"/>
</dbReference>
<protein>
    <submittedName>
        <fullName evidence="2">M15 family metallopeptidase</fullName>
    </submittedName>
</protein>
<evidence type="ECO:0000313" key="3">
    <source>
        <dbReference type="Proteomes" id="UP001149140"/>
    </source>
</evidence>
<feature type="compositionally biased region" description="Basic and acidic residues" evidence="1">
    <location>
        <begin position="91"/>
        <end position="100"/>
    </location>
</feature>
<reference evidence="2" key="1">
    <citation type="submission" date="2022-10" db="EMBL/GenBank/DDBJ databases">
        <title>The WGS of Solirubrobacter ginsenosidimutans DSM 21036.</title>
        <authorList>
            <person name="Jiang Z."/>
        </authorList>
    </citation>
    <scope>NUCLEOTIDE SEQUENCE</scope>
    <source>
        <strain evidence="2">DSM 21036</strain>
    </source>
</reference>
<dbReference type="InterPro" id="IPR009045">
    <property type="entry name" value="Zn_M74/Hedgehog-like"/>
</dbReference>
<keyword evidence="3" id="KW-1185">Reference proteome</keyword>
<dbReference type="SUPFAM" id="SSF55166">
    <property type="entry name" value="Hedgehog/DD-peptidase"/>
    <property type="match status" value="1"/>
</dbReference>
<accession>A0A9X3S5N5</accession>
<dbReference type="AlphaFoldDB" id="A0A9X3S5N5"/>